<organism evidence="3 4">
    <name type="scientific">Chromobacterium violaceum (strain ATCC 12472 / DSM 30191 / JCM 1249 / CCUG 213 / NBRC 12614 / NCIMB 9131 / NCTC 9757 / MK)</name>
    <dbReference type="NCBI Taxonomy" id="243365"/>
    <lineage>
        <taxon>Bacteria</taxon>
        <taxon>Pseudomonadati</taxon>
        <taxon>Pseudomonadota</taxon>
        <taxon>Betaproteobacteria</taxon>
        <taxon>Neisseriales</taxon>
        <taxon>Chromobacteriaceae</taxon>
        <taxon>Chromobacterium</taxon>
    </lineage>
</organism>
<dbReference type="HOGENOM" id="CLU_121832_2_2_4"/>
<evidence type="ECO:0000259" key="2">
    <source>
        <dbReference type="Pfam" id="PF01337"/>
    </source>
</evidence>
<sequence length="88" mass="10148">MCELRHIRSLDQLYDELQRQLPLPGHFGRNLDALYDSLANDVQGPFELLWRDTEEARRGMGADVYATVLEILETVAEERGDVTLDIHH</sequence>
<evidence type="ECO:0000313" key="3">
    <source>
        <dbReference type="EMBL" id="AAQ58876.1"/>
    </source>
</evidence>
<dbReference type="EMBL" id="AE016825">
    <property type="protein sequence ID" value="AAQ58876.1"/>
    <property type="molecule type" value="Genomic_DNA"/>
</dbReference>
<evidence type="ECO:0000313" key="4">
    <source>
        <dbReference type="Proteomes" id="UP000001424"/>
    </source>
</evidence>
<name>Q7MBF8_CHRVO</name>
<dbReference type="InterPro" id="IPR000468">
    <property type="entry name" value="Barstar"/>
</dbReference>
<dbReference type="Gene3D" id="3.30.370.10">
    <property type="entry name" value="Barstar-like"/>
    <property type="match status" value="1"/>
</dbReference>
<dbReference type="InterPro" id="IPR035905">
    <property type="entry name" value="Barstar-like_sf"/>
</dbReference>
<comment type="similarity">
    <text evidence="1">Belongs to the barstar family.</text>
</comment>
<dbReference type="STRING" id="243365.CV_1201"/>
<gene>
    <name evidence="3" type="ordered locus">CV_1201</name>
</gene>
<keyword evidence="4" id="KW-1185">Reference proteome</keyword>
<dbReference type="Proteomes" id="UP000001424">
    <property type="component" value="Chromosome"/>
</dbReference>
<feature type="domain" description="Barstar (barnase inhibitor)" evidence="2">
    <location>
        <begin position="2"/>
        <end position="79"/>
    </location>
</feature>
<evidence type="ECO:0000256" key="1">
    <source>
        <dbReference type="ARBA" id="ARBA00006845"/>
    </source>
</evidence>
<dbReference type="AlphaFoldDB" id="Q7MBF8"/>
<protein>
    <submittedName>
        <fullName evidence="3">Probable Barstar</fullName>
    </submittedName>
</protein>
<accession>Q7MBF8</accession>
<dbReference type="KEGG" id="cvi:CV_1201"/>
<dbReference type="eggNOG" id="COG2732">
    <property type="taxonomic scope" value="Bacteria"/>
</dbReference>
<dbReference type="Pfam" id="PF01337">
    <property type="entry name" value="Barstar"/>
    <property type="match status" value="1"/>
</dbReference>
<proteinExistence type="inferred from homology"/>
<reference evidence="3 4" key="1">
    <citation type="journal article" date="2003" name="Proc. Natl. Acad. Sci. U.S.A.">
        <title>The complete genome sequence of Chromobacterium violaceum reveals remarkable and exploitable bacterial adaptability.</title>
        <authorList>
            <person name="Vasconcelos A.T.R."/>
            <person name="de Almeida D.F."/>
            <person name="Almeida F.C."/>
            <person name="de Almeida L.G.P."/>
            <person name="de Almeida R."/>
            <person name="Goncalves J.A.A."/>
            <person name="Andrade E.M."/>
            <person name="Antonio R.V."/>
            <person name="Araripe J."/>
            <person name="de Araujo M.F.F."/>
            <person name="Filho S.A."/>
            <person name="Azevedo V."/>
            <person name="Batista A.J."/>
            <person name="Bataus L.A.M."/>
            <person name="Batista J.S."/>
            <person name="Belo A."/>
            <person name="vander Berg C."/>
            <person name="Blamey J."/>
            <person name="Bogo M."/>
            <person name="Bonato S."/>
            <person name="Bordignon J."/>
            <person name="Brito C.A."/>
            <person name="Brocchi M."/>
            <person name="Burity H.A."/>
            <person name="Camargo A.A."/>
            <person name="Cardoso D.D.P."/>
            <person name="Carneiro N.P."/>
            <person name="Carraro D.M."/>
            <person name="Carvalho C.M.B."/>
            <person name="Cascardo J.C.M."/>
            <person name="Cavada B.S."/>
            <person name="Chueire L.M.O."/>
            <person name="Pasa T.B.C."/>
            <person name="Duran N."/>
            <person name="Fagundes N."/>
            <person name="Falcao C.L."/>
            <person name="Fantinatti F."/>
            <person name="Farias I.P."/>
            <person name="Felipe M.S.S."/>
            <person name="Ferrari L.P."/>
            <person name="Ferro J.A."/>
            <person name="Ferro M.I.T."/>
            <person name="Franco G.R."/>
            <person name="Freitas N.S.A."/>
            <person name="Furlan L.R."/>
            <person name="Gazzinelli R.T."/>
            <person name="Gomes E.A."/>
            <person name="Goncalves P.R."/>
            <person name="Grangeiro T.B."/>
            <person name="Grattapaglia D."/>
            <person name="Grisard E.C."/>
            <person name="Guimaraes C.T."/>
            <person name="Hanna E.S."/>
            <person name="Hungria M."/>
            <person name="Jardim S.N."/>
            <person name="Laurino J."/>
            <person name="Leoi L.C.T."/>
            <person name="Fassarella L."/>
            <person name="Lima A."/>
            <person name="Loureiro M.F."/>
            <person name="Lyra M.C.P."/>
            <person name="Macedo M."/>
            <person name="Madeira H.M.F."/>
            <person name="Manfio G.P."/>
            <person name="Maranhao A.Q."/>
            <person name="Martins W.S."/>
            <person name="di Mauro S.M.Z."/>
            <person name="de Medeiros S.R.B."/>
            <person name="Meissner R.D.V."/>
            <person name="Menck C.F.M."/>
            <person name="Moreira M.A.M."/>
            <person name="Nascimento F.F."/>
            <person name="Nicolas M.F."/>
            <person name="Oliveira J.G."/>
            <person name="Oliveira S.C."/>
            <person name="Paixao R.F.C."/>
            <person name="Parente J.A."/>
            <person name="Pedrosa F.O."/>
            <person name="Pena S.J.D."/>
            <person name="Perreira J.O."/>
            <person name="Perreira M."/>
            <person name="Pinto L.S.R.C."/>
            <person name="Pinto L.S."/>
            <person name="Porto J.I.R."/>
            <person name="Potrich D.P."/>
            <person name="Neto C.E.R."/>
            <person name="Reis A.M.M."/>
            <person name="Rigo L.U."/>
            <person name="Rondinelli E."/>
            <person name="dos Santos E.B.P."/>
            <person name="Santos F.R."/>
            <person name="Schneider M.P.C."/>
            <person name="Seuanez H.N."/>
            <person name="Silva A.M.R."/>
            <person name="da Silva A.L.C."/>
            <person name="Silva D.W."/>
            <person name="Silva R."/>
            <person name="Simoes I.C."/>
            <person name="Simon D."/>
            <person name="Soares C.M.A."/>
            <person name="Soares R.B.A."/>
            <person name="Souza E.M."/>
            <person name="Souza K.R.L."/>
            <person name="Souza R.C."/>
            <person name="Steffens M.B.R."/>
            <person name="Steindel M."/>
            <person name="Teixeira S.R."/>
            <person name="Urmenyi T."/>
            <person name="Vettore A."/>
            <person name="Wassem R."/>
            <person name="Zaha A."/>
            <person name="Simpson A.J.G."/>
        </authorList>
    </citation>
    <scope>NUCLEOTIDE SEQUENCE [LARGE SCALE GENOMIC DNA]</scope>
    <source>
        <strain evidence="4">ATCC 12472 / DSM 30191 / JCM 1249 / NBRC 12614 / NCIMB 9131 / NCTC 9757</strain>
    </source>
</reference>
<dbReference type="SUPFAM" id="SSF52038">
    <property type="entry name" value="Barstar-related"/>
    <property type="match status" value="1"/>
</dbReference>